<evidence type="ECO:0000256" key="6">
    <source>
        <dbReference type="SAM" id="Phobius"/>
    </source>
</evidence>
<dbReference type="Proteomes" id="UP001589707">
    <property type="component" value="Unassembled WGS sequence"/>
</dbReference>
<name>A0ABV5WXU4_9MICO</name>
<feature type="transmembrane region" description="Helical" evidence="6">
    <location>
        <begin position="34"/>
        <end position="53"/>
    </location>
</feature>
<protein>
    <submittedName>
        <fullName evidence="8">DMT family transporter</fullName>
    </submittedName>
</protein>
<organism evidence="8 9">
    <name type="scientific">Brevibacterium otitidis</name>
    <dbReference type="NCBI Taxonomy" id="53364"/>
    <lineage>
        <taxon>Bacteria</taxon>
        <taxon>Bacillati</taxon>
        <taxon>Actinomycetota</taxon>
        <taxon>Actinomycetes</taxon>
        <taxon>Micrococcales</taxon>
        <taxon>Brevibacteriaceae</taxon>
        <taxon>Brevibacterium</taxon>
    </lineage>
</organism>
<feature type="transmembrane region" description="Helical" evidence="6">
    <location>
        <begin position="216"/>
        <end position="237"/>
    </location>
</feature>
<gene>
    <name evidence="8" type="ORF">ACFFN1_00910</name>
</gene>
<evidence type="ECO:0000313" key="9">
    <source>
        <dbReference type="Proteomes" id="UP001589707"/>
    </source>
</evidence>
<evidence type="ECO:0000256" key="4">
    <source>
        <dbReference type="ARBA" id="ARBA00022989"/>
    </source>
</evidence>
<feature type="transmembrane region" description="Helical" evidence="6">
    <location>
        <begin position="181"/>
        <end position="204"/>
    </location>
</feature>
<evidence type="ECO:0000256" key="1">
    <source>
        <dbReference type="ARBA" id="ARBA00004141"/>
    </source>
</evidence>
<dbReference type="InterPro" id="IPR037185">
    <property type="entry name" value="EmrE-like"/>
</dbReference>
<dbReference type="InterPro" id="IPR000620">
    <property type="entry name" value="EamA_dom"/>
</dbReference>
<feature type="transmembrane region" description="Helical" evidence="6">
    <location>
        <begin position="271"/>
        <end position="287"/>
    </location>
</feature>
<evidence type="ECO:0000256" key="5">
    <source>
        <dbReference type="ARBA" id="ARBA00023136"/>
    </source>
</evidence>
<feature type="transmembrane region" description="Helical" evidence="6">
    <location>
        <begin position="149"/>
        <end position="169"/>
    </location>
</feature>
<feature type="transmembrane region" description="Helical" evidence="6">
    <location>
        <begin position="65"/>
        <end position="85"/>
    </location>
</feature>
<dbReference type="RefSeq" id="WP_376837735.1">
    <property type="nucleotide sequence ID" value="NZ_JBHMAU010000010.1"/>
</dbReference>
<dbReference type="Pfam" id="PF00892">
    <property type="entry name" value="EamA"/>
    <property type="match status" value="2"/>
</dbReference>
<comment type="caution">
    <text evidence="8">The sequence shown here is derived from an EMBL/GenBank/DDBJ whole genome shotgun (WGS) entry which is preliminary data.</text>
</comment>
<feature type="transmembrane region" description="Helical" evidence="6">
    <location>
        <begin position="122"/>
        <end position="143"/>
    </location>
</feature>
<keyword evidence="3 6" id="KW-0812">Transmembrane</keyword>
<sequence length="317" mass="32417">MNAAPALARLGVLIAAVCLGSAALLLTISQASPSTAAFLRCALAILALAPFAVAEVSRHGLPGKATVGIAAGAGAFLGFDYIMWAQSVYDAGVGVSTVLISVQAVVFPALVWLLHREHPGRLFLWCVPVMLGGMLLTGGAFGVDPGAAAPLRGAILGVLSGVLYGVYIYGTHRCRVLSPALIVTPVLIATTAACLVTLIGGLVLGGFDFDLGLSGWAAMVGLAVLGQAGAWGLLAVFSTRLPVTETASLMLAQPITAVLLGTLLAGEQLAVGQWLGIVIVVAVVWLVSGGMRVLSRRCQAAAEVRGAVRRRGPSHRR</sequence>
<dbReference type="EMBL" id="JBHMAU010000010">
    <property type="protein sequence ID" value="MFB9774995.1"/>
    <property type="molecule type" value="Genomic_DNA"/>
</dbReference>
<dbReference type="InterPro" id="IPR050638">
    <property type="entry name" value="AA-Vitamin_Transporters"/>
</dbReference>
<evidence type="ECO:0000259" key="7">
    <source>
        <dbReference type="Pfam" id="PF00892"/>
    </source>
</evidence>
<keyword evidence="9" id="KW-1185">Reference proteome</keyword>
<feature type="domain" description="EamA" evidence="7">
    <location>
        <begin position="152"/>
        <end position="288"/>
    </location>
</feature>
<dbReference type="PANTHER" id="PTHR32322">
    <property type="entry name" value="INNER MEMBRANE TRANSPORTER"/>
    <property type="match status" value="1"/>
</dbReference>
<feature type="transmembrane region" description="Helical" evidence="6">
    <location>
        <begin position="91"/>
        <end position="115"/>
    </location>
</feature>
<accession>A0ABV5WXU4</accession>
<evidence type="ECO:0000256" key="3">
    <source>
        <dbReference type="ARBA" id="ARBA00022692"/>
    </source>
</evidence>
<reference evidence="8 9" key="1">
    <citation type="submission" date="2024-09" db="EMBL/GenBank/DDBJ databases">
        <authorList>
            <person name="Sun Q."/>
            <person name="Mori K."/>
        </authorList>
    </citation>
    <scope>NUCLEOTIDE SEQUENCE [LARGE SCALE GENOMIC DNA]</scope>
    <source>
        <strain evidence="8 9">JCM 11683</strain>
    </source>
</reference>
<proteinExistence type="inferred from homology"/>
<comment type="subcellular location">
    <subcellularLocation>
        <location evidence="1">Membrane</location>
        <topology evidence="1">Multi-pass membrane protein</topology>
    </subcellularLocation>
</comment>
<dbReference type="PANTHER" id="PTHR32322:SF2">
    <property type="entry name" value="EAMA DOMAIN-CONTAINING PROTEIN"/>
    <property type="match status" value="1"/>
</dbReference>
<feature type="transmembrane region" description="Helical" evidence="6">
    <location>
        <begin position="249"/>
        <end position="265"/>
    </location>
</feature>
<feature type="transmembrane region" description="Helical" evidence="6">
    <location>
        <begin position="7"/>
        <end position="28"/>
    </location>
</feature>
<evidence type="ECO:0000256" key="2">
    <source>
        <dbReference type="ARBA" id="ARBA00007362"/>
    </source>
</evidence>
<evidence type="ECO:0000313" key="8">
    <source>
        <dbReference type="EMBL" id="MFB9774995.1"/>
    </source>
</evidence>
<keyword evidence="5 6" id="KW-0472">Membrane</keyword>
<feature type="domain" description="EamA" evidence="7">
    <location>
        <begin position="10"/>
        <end position="137"/>
    </location>
</feature>
<keyword evidence="4 6" id="KW-1133">Transmembrane helix</keyword>
<dbReference type="SUPFAM" id="SSF103481">
    <property type="entry name" value="Multidrug resistance efflux transporter EmrE"/>
    <property type="match status" value="2"/>
</dbReference>
<comment type="similarity">
    <text evidence="2">Belongs to the EamA transporter family.</text>
</comment>